<name>M1V6Y7_CYAM1</name>
<dbReference type="GO" id="GO:0003918">
    <property type="term" value="F:DNA topoisomerase type II (double strand cut, ATP-hydrolyzing) activity"/>
    <property type="evidence" value="ECO:0007669"/>
    <property type="project" value="InterPro"/>
</dbReference>
<feature type="domain" description="Topoisomerase 6 subunit A/Spo11 TOPRIM" evidence="1">
    <location>
        <begin position="191"/>
        <end position="269"/>
    </location>
</feature>
<dbReference type="GO" id="GO:0042138">
    <property type="term" value="P:meiotic DNA double-strand break formation"/>
    <property type="evidence" value="ECO:0007669"/>
    <property type="project" value="TreeGrafter"/>
</dbReference>
<dbReference type="GO" id="GO:0007131">
    <property type="term" value="P:reciprocal meiotic recombination"/>
    <property type="evidence" value="ECO:0007669"/>
    <property type="project" value="TreeGrafter"/>
</dbReference>
<dbReference type="GO" id="GO:0003677">
    <property type="term" value="F:DNA binding"/>
    <property type="evidence" value="ECO:0007669"/>
    <property type="project" value="InterPro"/>
</dbReference>
<dbReference type="EMBL" id="AP006487">
    <property type="protein sequence ID" value="BAM79299.1"/>
    <property type="molecule type" value="Genomic_DNA"/>
</dbReference>
<accession>M1V6Y7</accession>
<dbReference type="KEGG" id="cme:CYME_CME071C"/>
<dbReference type="RefSeq" id="XP_005535585.1">
    <property type="nucleotide sequence ID" value="XM_005535528.1"/>
</dbReference>
<dbReference type="PANTHER" id="PTHR10848:SF0">
    <property type="entry name" value="MEIOTIC RECOMBINATION PROTEIN SPO11"/>
    <property type="match status" value="1"/>
</dbReference>
<organism evidence="2 3">
    <name type="scientific">Cyanidioschyzon merolae (strain NIES-3377 / 10D)</name>
    <name type="common">Unicellular red alga</name>
    <dbReference type="NCBI Taxonomy" id="280699"/>
    <lineage>
        <taxon>Eukaryota</taxon>
        <taxon>Rhodophyta</taxon>
        <taxon>Bangiophyceae</taxon>
        <taxon>Cyanidiales</taxon>
        <taxon>Cyanidiaceae</taxon>
        <taxon>Cyanidioschyzon</taxon>
    </lineage>
</organism>
<dbReference type="Gramene" id="CME071CT">
    <property type="protein sequence ID" value="CME071CT"/>
    <property type="gene ID" value="CME071C"/>
</dbReference>
<evidence type="ECO:0000313" key="2">
    <source>
        <dbReference type="EMBL" id="BAM79299.1"/>
    </source>
</evidence>
<dbReference type="GO" id="GO:0000228">
    <property type="term" value="C:nuclear chromosome"/>
    <property type="evidence" value="ECO:0007669"/>
    <property type="project" value="TreeGrafter"/>
</dbReference>
<dbReference type="PANTHER" id="PTHR10848">
    <property type="entry name" value="MEIOTIC RECOMBINATION PROTEIN SPO11"/>
    <property type="match status" value="1"/>
</dbReference>
<dbReference type="Pfam" id="PF21180">
    <property type="entry name" value="TOP6A-Spo11_Toprim"/>
    <property type="match status" value="1"/>
</dbReference>
<dbReference type="SUPFAM" id="SSF56726">
    <property type="entry name" value="DNA topoisomerase IV, alpha subunit"/>
    <property type="match status" value="1"/>
</dbReference>
<evidence type="ECO:0000313" key="3">
    <source>
        <dbReference type="Proteomes" id="UP000007014"/>
    </source>
</evidence>
<proteinExistence type="predicted"/>
<dbReference type="InterPro" id="IPR036078">
    <property type="entry name" value="Spo11/TopoVI_A_sf"/>
</dbReference>
<gene>
    <name evidence="2" type="ORF">CYME_CME071C</name>
</gene>
<dbReference type="AlphaFoldDB" id="M1V6Y7"/>
<dbReference type="HOGENOM" id="CLU_768059_0_0_1"/>
<dbReference type="GO" id="GO:0000706">
    <property type="term" value="P:meiotic DNA double-strand break processing"/>
    <property type="evidence" value="ECO:0007669"/>
    <property type="project" value="TreeGrafter"/>
</dbReference>
<dbReference type="Gene3D" id="3.40.1360.10">
    <property type="match status" value="1"/>
</dbReference>
<dbReference type="Proteomes" id="UP000007014">
    <property type="component" value="Chromosome 5"/>
</dbReference>
<dbReference type="OrthoDB" id="5377392at2759"/>
<dbReference type="STRING" id="280699.M1V6Y7"/>
<dbReference type="GeneID" id="16992851"/>
<reference evidence="2 3" key="1">
    <citation type="journal article" date="2004" name="Nature">
        <title>Genome sequence of the ultrasmall unicellular red alga Cyanidioschyzon merolae 10D.</title>
        <authorList>
            <person name="Matsuzaki M."/>
            <person name="Misumi O."/>
            <person name="Shin-i T."/>
            <person name="Maruyama S."/>
            <person name="Takahara M."/>
            <person name="Miyagishima S."/>
            <person name="Mori T."/>
            <person name="Nishida K."/>
            <person name="Yagisawa F."/>
            <person name="Nishida K."/>
            <person name="Yoshida Y."/>
            <person name="Nishimura Y."/>
            <person name="Nakao S."/>
            <person name="Kobayashi T."/>
            <person name="Momoyama Y."/>
            <person name="Higashiyama T."/>
            <person name="Minoda A."/>
            <person name="Sano M."/>
            <person name="Nomoto H."/>
            <person name="Oishi K."/>
            <person name="Hayashi H."/>
            <person name="Ohta F."/>
            <person name="Nishizaka S."/>
            <person name="Haga S."/>
            <person name="Miura S."/>
            <person name="Morishita T."/>
            <person name="Kabeya Y."/>
            <person name="Terasawa K."/>
            <person name="Suzuki Y."/>
            <person name="Ishii Y."/>
            <person name="Asakawa S."/>
            <person name="Takano H."/>
            <person name="Ohta N."/>
            <person name="Kuroiwa H."/>
            <person name="Tanaka K."/>
            <person name="Shimizu N."/>
            <person name="Sugano S."/>
            <person name="Sato N."/>
            <person name="Nozaki H."/>
            <person name="Ogasawara N."/>
            <person name="Kohara Y."/>
            <person name="Kuroiwa T."/>
        </authorList>
    </citation>
    <scope>NUCLEOTIDE SEQUENCE [LARGE SCALE GENOMIC DNA]</scope>
    <source>
        <strain evidence="2 3">10D</strain>
    </source>
</reference>
<evidence type="ECO:0000259" key="1">
    <source>
        <dbReference type="Pfam" id="PF21180"/>
    </source>
</evidence>
<sequence length="361" mass="40316">MDRSPLEKIEGLALRILSNLDIVGLSKEWAAAVRILCVLHRIRCIEWQQYGPFAVCNQGSFTFRDLFYLSKSDEVLNPLGAGTSAAYASSPFREKLSVRSTRRGLMLLEKVFQEPELRYQLGALPMPKGILWAPSGFVLQWSPNRDVHHELELSSVVPVPPELGRASTTFRLRLHEAHFGNPNFGAKLRAVLVVEKETTFRALLRGIHDPPGKFLRYAQLNRVAMISGKGYPDRATKVLVRYLAKTEGIPVFLLTDCDPNGIAIALQYDGATERIGVPLHGPENAGFAALRLLVDHDHSLLKQLQRRITCMDGIGASLQPPLAWMAATGYKSEIESLSNPDLTEFVIRALKQRLKVYSVHK</sequence>
<dbReference type="InterPro" id="IPR002815">
    <property type="entry name" value="Spo11/TopoVI_A"/>
</dbReference>
<reference evidence="2 3" key="2">
    <citation type="journal article" date="2007" name="BMC Biol.">
        <title>A 100%-complete sequence reveals unusually simple genomic features in the hot-spring red alga Cyanidioschyzon merolae.</title>
        <authorList>
            <person name="Nozaki H."/>
            <person name="Takano H."/>
            <person name="Misumi O."/>
            <person name="Terasawa K."/>
            <person name="Matsuzaki M."/>
            <person name="Maruyama S."/>
            <person name="Nishida K."/>
            <person name="Yagisawa F."/>
            <person name="Yoshida Y."/>
            <person name="Fujiwara T."/>
            <person name="Takio S."/>
            <person name="Tamura K."/>
            <person name="Chung S.J."/>
            <person name="Nakamura S."/>
            <person name="Kuroiwa H."/>
            <person name="Tanaka K."/>
            <person name="Sato N."/>
            <person name="Kuroiwa T."/>
        </authorList>
    </citation>
    <scope>NUCLEOTIDE SEQUENCE [LARGE SCALE GENOMIC DNA]</scope>
    <source>
        <strain evidence="2 3">10D</strain>
    </source>
</reference>
<dbReference type="InterPro" id="IPR034136">
    <property type="entry name" value="TOPRIM_Topo6A/Spo11"/>
</dbReference>
<protein>
    <submittedName>
        <fullName evidence="2">Similar to DNA topoisomerase VI subunit A</fullName>
    </submittedName>
</protein>
<keyword evidence="3" id="KW-1185">Reference proteome</keyword>